<dbReference type="InterPro" id="IPR036265">
    <property type="entry name" value="HIT-like_sf"/>
</dbReference>
<dbReference type="Proteomes" id="UP001499978">
    <property type="component" value="Unassembled WGS sequence"/>
</dbReference>
<organism evidence="3 4">
    <name type="scientific">Pilimelia columellifera subsp. columellifera</name>
    <dbReference type="NCBI Taxonomy" id="706583"/>
    <lineage>
        <taxon>Bacteria</taxon>
        <taxon>Bacillati</taxon>
        <taxon>Actinomycetota</taxon>
        <taxon>Actinomycetes</taxon>
        <taxon>Micromonosporales</taxon>
        <taxon>Micromonosporaceae</taxon>
        <taxon>Pilimelia</taxon>
    </lineage>
</organism>
<dbReference type="InterPro" id="IPR001310">
    <property type="entry name" value="Histidine_triad_HIT"/>
</dbReference>
<dbReference type="PROSITE" id="PS00892">
    <property type="entry name" value="HIT_1"/>
    <property type="match status" value="1"/>
</dbReference>
<dbReference type="InterPro" id="IPR011146">
    <property type="entry name" value="HIT-like"/>
</dbReference>
<dbReference type="Gene3D" id="3.30.428.10">
    <property type="entry name" value="HIT-like"/>
    <property type="match status" value="1"/>
</dbReference>
<sequence length="174" mass="18495">MRVGRLAGVDRESLEAVRHAVEASPRTDLTPAGPLGSRLVECVFCAIVAGAPAHRVADEPAGVAFLDVRPVFKGHVLVVPRAHVPVLTDLPEQQLAPYFGLVRRVAAAVEAGLGAGGTFVAMNNRVSQSVPHLHTHVVPRTRGDGLRGFFWPRTRYTDDADATEAAARVRAALG</sequence>
<evidence type="ECO:0000256" key="1">
    <source>
        <dbReference type="PROSITE-ProRule" id="PRU00464"/>
    </source>
</evidence>
<dbReference type="InterPro" id="IPR019808">
    <property type="entry name" value="Histidine_triad_CS"/>
</dbReference>
<feature type="short sequence motif" description="Histidine triad motif" evidence="1">
    <location>
        <begin position="132"/>
        <end position="136"/>
    </location>
</feature>
<dbReference type="Pfam" id="PF01230">
    <property type="entry name" value="HIT"/>
    <property type="match status" value="1"/>
</dbReference>
<reference evidence="4" key="1">
    <citation type="journal article" date="2019" name="Int. J. Syst. Evol. Microbiol.">
        <title>The Global Catalogue of Microorganisms (GCM) 10K type strain sequencing project: providing services to taxonomists for standard genome sequencing and annotation.</title>
        <authorList>
            <consortium name="The Broad Institute Genomics Platform"/>
            <consortium name="The Broad Institute Genome Sequencing Center for Infectious Disease"/>
            <person name="Wu L."/>
            <person name="Ma J."/>
        </authorList>
    </citation>
    <scope>NUCLEOTIDE SEQUENCE [LARGE SCALE GENOMIC DNA]</scope>
    <source>
        <strain evidence="4">JCM 3367</strain>
    </source>
</reference>
<gene>
    <name evidence="3" type="ORF">GCM10010201_24160</name>
</gene>
<protein>
    <recommendedName>
        <fullName evidence="2">HIT domain-containing protein</fullName>
    </recommendedName>
</protein>
<dbReference type="PANTHER" id="PTHR46648:SF1">
    <property type="entry name" value="ADENOSINE 5'-MONOPHOSPHORAMIDASE HNT1"/>
    <property type="match status" value="1"/>
</dbReference>
<comment type="caution">
    <text evidence="3">The sequence shown here is derived from an EMBL/GenBank/DDBJ whole genome shotgun (WGS) entry which is preliminary data.</text>
</comment>
<dbReference type="EMBL" id="BAAARY010000010">
    <property type="protein sequence ID" value="GAA2524771.1"/>
    <property type="molecule type" value="Genomic_DNA"/>
</dbReference>
<evidence type="ECO:0000313" key="4">
    <source>
        <dbReference type="Proteomes" id="UP001499978"/>
    </source>
</evidence>
<dbReference type="SUPFAM" id="SSF54197">
    <property type="entry name" value="HIT-like"/>
    <property type="match status" value="1"/>
</dbReference>
<evidence type="ECO:0000259" key="2">
    <source>
        <dbReference type="PROSITE" id="PS51084"/>
    </source>
</evidence>
<name>A0ABP6AVJ0_9ACTN</name>
<feature type="domain" description="HIT" evidence="2">
    <location>
        <begin position="43"/>
        <end position="147"/>
    </location>
</feature>
<evidence type="ECO:0000313" key="3">
    <source>
        <dbReference type="EMBL" id="GAA2524771.1"/>
    </source>
</evidence>
<keyword evidence="4" id="KW-1185">Reference proteome</keyword>
<proteinExistence type="predicted"/>
<dbReference type="PROSITE" id="PS51084">
    <property type="entry name" value="HIT_2"/>
    <property type="match status" value="1"/>
</dbReference>
<accession>A0ABP6AVJ0</accession>
<dbReference type="PANTHER" id="PTHR46648">
    <property type="entry name" value="HIT FAMILY PROTEIN 1"/>
    <property type="match status" value="1"/>
</dbReference>